<sequence>MLVSDALKGYVVNGTVPAMDRSKLALLDTWGTRFDDSRVPSTGSKPRTGYSMRIDSYARSTMLFTGLRLLRGISSPAALSESTGSSTSFRCIETKTASLRAKLIEACRLSHQEPPFEPVVSVPEFLRRAGMGSLHS</sequence>
<dbReference type="InParanoid" id="A0A409W037"/>
<dbReference type="AlphaFoldDB" id="A0A409W037"/>
<keyword evidence="2" id="KW-1185">Reference proteome</keyword>
<evidence type="ECO:0000313" key="1">
    <source>
        <dbReference type="EMBL" id="PPQ71876.1"/>
    </source>
</evidence>
<dbReference type="EMBL" id="NHTK01005896">
    <property type="protein sequence ID" value="PPQ71876.1"/>
    <property type="molecule type" value="Genomic_DNA"/>
</dbReference>
<protein>
    <submittedName>
        <fullName evidence="1">Uncharacterized protein</fullName>
    </submittedName>
</protein>
<dbReference type="Proteomes" id="UP000284842">
    <property type="component" value="Unassembled WGS sequence"/>
</dbReference>
<accession>A0A409W037</accession>
<organism evidence="1 2">
    <name type="scientific">Panaeolus cyanescens</name>
    <dbReference type="NCBI Taxonomy" id="181874"/>
    <lineage>
        <taxon>Eukaryota</taxon>
        <taxon>Fungi</taxon>
        <taxon>Dikarya</taxon>
        <taxon>Basidiomycota</taxon>
        <taxon>Agaricomycotina</taxon>
        <taxon>Agaricomycetes</taxon>
        <taxon>Agaricomycetidae</taxon>
        <taxon>Agaricales</taxon>
        <taxon>Agaricineae</taxon>
        <taxon>Galeropsidaceae</taxon>
        <taxon>Panaeolus</taxon>
    </lineage>
</organism>
<reference evidence="1 2" key="1">
    <citation type="journal article" date="2018" name="Evol. Lett.">
        <title>Horizontal gene cluster transfer increased hallucinogenic mushroom diversity.</title>
        <authorList>
            <person name="Reynolds H.T."/>
            <person name="Vijayakumar V."/>
            <person name="Gluck-Thaler E."/>
            <person name="Korotkin H.B."/>
            <person name="Matheny P.B."/>
            <person name="Slot J.C."/>
        </authorList>
    </citation>
    <scope>NUCLEOTIDE SEQUENCE [LARGE SCALE GENOMIC DNA]</scope>
    <source>
        <strain evidence="1 2">2629</strain>
    </source>
</reference>
<comment type="caution">
    <text evidence="1">The sequence shown here is derived from an EMBL/GenBank/DDBJ whole genome shotgun (WGS) entry which is preliminary data.</text>
</comment>
<evidence type="ECO:0000313" key="2">
    <source>
        <dbReference type="Proteomes" id="UP000284842"/>
    </source>
</evidence>
<proteinExistence type="predicted"/>
<name>A0A409W037_9AGAR</name>
<gene>
    <name evidence="1" type="ORF">CVT24_006892</name>
</gene>